<dbReference type="GO" id="GO:0051011">
    <property type="term" value="F:microtubule minus-end binding"/>
    <property type="evidence" value="ECO:0007669"/>
    <property type="project" value="TreeGrafter"/>
</dbReference>
<evidence type="ECO:0000256" key="5">
    <source>
        <dbReference type="ARBA" id="ARBA00023212"/>
    </source>
</evidence>
<dbReference type="AlphaFoldDB" id="A0A8H3DZT9"/>
<evidence type="ECO:0000256" key="3">
    <source>
        <dbReference type="ARBA" id="ARBA00022490"/>
    </source>
</evidence>
<dbReference type="InterPro" id="IPR059169">
    <property type="entry name" value="GCP5_N_ext"/>
</dbReference>
<feature type="region of interest" description="Disordered" evidence="6">
    <location>
        <begin position="1155"/>
        <end position="1201"/>
    </location>
</feature>
<dbReference type="EMBL" id="CAJNJQ010000634">
    <property type="protein sequence ID" value="CAE7090480.1"/>
    <property type="molecule type" value="Genomic_DNA"/>
</dbReference>
<dbReference type="Pfam" id="PF04130">
    <property type="entry name" value="GCP_C_terminal"/>
    <property type="match status" value="1"/>
</dbReference>
<accession>A0A8H3DZT9</accession>
<dbReference type="InterPro" id="IPR007259">
    <property type="entry name" value="GCP"/>
</dbReference>
<feature type="domain" description="Gamma tubulin complex component C-terminal" evidence="7">
    <location>
        <begin position="893"/>
        <end position="1166"/>
    </location>
</feature>
<dbReference type="GO" id="GO:0000278">
    <property type="term" value="P:mitotic cell cycle"/>
    <property type="evidence" value="ECO:0007669"/>
    <property type="project" value="TreeGrafter"/>
</dbReference>
<comment type="similarity">
    <text evidence="2">Belongs to the TUBGCP family.</text>
</comment>
<feature type="domain" description="Gamma tubulin complex component protein N-terminal" evidence="8">
    <location>
        <begin position="347"/>
        <end position="528"/>
    </location>
</feature>
<dbReference type="PANTHER" id="PTHR19302:SF33">
    <property type="entry name" value="GAMMA-TUBULIN COMPLEX COMPONENT 5"/>
    <property type="match status" value="1"/>
</dbReference>
<organism evidence="9 10">
    <name type="scientific">Rhizoctonia solani</name>
    <dbReference type="NCBI Taxonomy" id="456999"/>
    <lineage>
        <taxon>Eukaryota</taxon>
        <taxon>Fungi</taxon>
        <taxon>Dikarya</taxon>
        <taxon>Basidiomycota</taxon>
        <taxon>Agaricomycotina</taxon>
        <taxon>Agaricomycetes</taxon>
        <taxon>Cantharellales</taxon>
        <taxon>Ceratobasidiaceae</taxon>
        <taxon>Rhizoctonia</taxon>
    </lineage>
</organism>
<sequence length="1270" mass="141283">MKKYGITPSSSANRPISRMSVSTSVRAVSRLSNRTTTTARLRSNHVQQIAARLRTLVQQVTGVGPEDDPDEFQDYVSGVLDAVLNSSGPSNDMPSVTKKIAGHREKARIHLQTDLADAITTSFRRLNTLVDADPEERSPDDPIKVQGSPLRVRSTLPEMLQFLLELSQPPTKTTHDYAYDSLRAVHEPPPEPKDFWKQVLEEEPLEGEHWKTPWDDEDWDAKSLSSHPSMELESRESLSSTESTGEDEAFPIESDKEAEEDPLNPFSYADPSQQNTLNNAHGLYEALCTDQYWRPQYVNDAAKRVEKEFSVNDPATLGPSFERALEKEAGSLLPTVREVYIDEIDVVRDVLISMQGRSSLIFTFHYDGALFRKVEPSSNLPRVSHLTITAYRSLLSAFATTATALHHLRVFVSSVLRKSMNAPRAFNLHQPEVSLANASTSLVLPSSHSSGHQPCRALDAFAEAVGARTNALDEYCAGLEEQMCNARLGNGSRDSSEPLVVSLLSLRRRLDDFMARTFDILYDLIRALPDDLPSQTYAHPRAYYATAANSTITILSPLPIFAIHNLHPALLNKRLLDRLLIAVRACNRDGGRGDDTKLVSGQSLYPMDGGSSQLMGVFIATAEPIWAAVGAWVKWGIDVGGSALDIGFGSVEEGVRIDDLSHDNEFFIKRRETVDVASPDFWTTGYVLRTTTSEDESDDEGALNAEMSYVIARKTEGLPYTGLGDDALKQARTLVPSCLIPVAARVLAAGKAVGLLRGIGVWGAIGGEYDSQSEEGDEEQDDDNDDDWPSFADTLKSSSGVTLADSSLDAGSLDNLGRFNLDDTILPESSFSINELSSPIGDISGNDKYPLPPNLVSEVLLNDLPHILADRVAARCQIAAFRLNRVLVEDCELWRHLRAMEDLCFMRQGDIMTHFCDSLFAKVCTSPLYCAQYLQKQIEAQKPWSDYHLLNSLFRDVVSATSASWIELGRVRLVYRGTKVRSSARSIRAVHGLEVEYEFPFPLPYLFGANALRLYSQVFVLVLQLRRAKMVLDRILVRNHGTDRPELKMIYVLRGQLSWFVNTYMNYILMNVVHSQVLRFHKELADAKSLDEMIAKHKDHIETVQEQCFLRNKDATIHKTILSILDMCVHFGDLFTTVVSDNTLDISRPIIAKGRRSKRDRSRRRNLVSFIPPPESDSESTTSTQLSESEDDSLDDGDQEGVTELGTTIIDPTFLGPEDEDSAARVERLSKGLDTLIRTLRKRVELAAGEGGPSAYAFGMLDFALEDWDL</sequence>
<name>A0A8H3DZT9_9AGAM</name>
<dbReference type="GO" id="GO:0005874">
    <property type="term" value="C:microtubule"/>
    <property type="evidence" value="ECO:0007669"/>
    <property type="project" value="UniProtKB-KW"/>
</dbReference>
<comment type="subcellular location">
    <subcellularLocation>
        <location evidence="1">Cytoplasm</location>
        <location evidence="1">Cytoskeleton</location>
    </subcellularLocation>
</comment>
<keyword evidence="3" id="KW-0963">Cytoplasm</keyword>
<evidence type="ECO:0000313" key="10">
    <source>
        <dbReference type="Proteomes" id="UP000663827"/>
    </source>
</evidence>
<dbReference type="GO" id="GO:0000930">
    <property type="term" value="C:gamma-tubulin complex"/>
    <property type="evidence" value="ECO:0007669"/>
    <property type="project" value="TreeGrafter"/>
</dbReference>
<dbReference type="InterPro" id="IPR041470">
    <property type="entry name" value="GCP_N"/>
</dbReference>
<dbReference type="GO" id="GO:0043015">
    <property type="term" value="F:gamma-tubulin binding"/>
    <property type="evidence" value="ECO:0007669"/>
    <property type="project" value="InterPro"/>
</dbReference>
<feature type="compositionally biased region" description="Acidic residues" evidence="6">
    <location>
        <begin position="1188"/>
        <end position="1201"/>
    </location>
</feature>
<dbReference type="InterPro" id="IPR040457">
    <property type="entry name" value="GCP_C"/>
</dbReference>
<dbReference type="GO" id="GO:0007020">
    <property type="term" value="P:microtubule nucleation"/>
    <property type="evidence" value="ECO:0007669"/>
    <property type="project" value="InterPro"/>
</dbReference>
<reference evidence="9" key="1">
    <citation type="submission" date="2021-01" db="EMBL/GenBank/DDBJ databases">
        <authorList>
            <person name="Kaushik A."/>
        </authorList>
    </citation>
    <scope>NUCLEOTIDE SEQUENCE</scope>
    <source>
        <strain evidence="9">AG5</strain>
    </source>
</reference>
<dbReference type="GO" id="GO:0031122">
    <property type="term" value="P:cytoplasmic microtubule organization"/>
    <property type="evidence" value="ECO:0007669"/>
    <property type="project" value="TreeGrafter"/>
</dbReference>
<evidence type="ECO:0000256" key="2">
    <source>
        <dbReference type="ARBA" id="ARBA00010337"/>
    </source>
</evidence>
<feature type="compositionally biased region" description="Basic residues" evidence="6">
    <location>
        <begin position="1155"/>
        <end position="1166"/>
    </location>
</feature>
<evidence type="ECO:0008006" key="11">
    <source>
        <dbReference type="Google" id="ProtNLM"/>
    </source>
</evidence>
<evidence type="ECO:0000313" key="9">
    <source>
        <dbReference type="EMBL" id="CAE7090480.1"/>
    </source>
</evidence>
<dbReference type="Pfam" id="PF17681">
    <property type="entry name" value="GCP_N_terminal"/>
    <property type="match status" value="1"/>
</dbReference>
<feature type="compositionally biased region" description="Acidic residues" evidence="6">
    <location>
        <begin position="244"/>
        <end position="262"/>
    </location>
</feature>
<gene>
    <name evidence="9" type="ORF">RDB_LOCUS31538</name>
</gene>
<comment type="caution">
    <text evidence="9">The sequence shown here is derived from an EMBL/GenBank/DDBJ whole genome shotgun (WGS) entry which is preliminary data.</text>
</comment>
<dbReference type="GO" id="GO:0051321">
    <property type="term" value="P:meiotic cell cycle"/>
    <property type="evidence" value="ECO:0007669"/>
    <property type="project" value="TreeGrafter"/>
</dbReference>
<protein>
    <recommendedName>
        <fullName evidence="11">Spindle pole body component</fullName>
    </recommendedName>
</protein>
<dbReference type="GO" id="GO:0051225">
    <property type="term" value="P:spindle assembly"/>
    <property type="evidence" value="ECO:0007669"/>
    <property type="project" value="TreeGrafter"/>
</dbReference>
<feature type="region of interest" description="Disordered" evidence="6">
    <location>
        <begin position="207"/>
        <end position="275"/>
    </location>
</feature>
<dbReference type="InterPro" id="IPR042241">
    <property type="entry name" value="GCP_C_sf"/>
</dbReference>
<dbReference type="Proteomes" id="UP000663827">
    <property type="component" value="Unassembled WGS sequence"/>
</dbReference>
<keyword evidence="5" id="KW-0206">Cytoskeleton</keyword>
<dbReference type="CDD" id="cd22572">
    <property type="entry name" value="GCP5_NTD"/>
    <property type="match status" value="1"/>
</dbReference>
<dbReference type="GO" id="GO:0000922">
    <property type="term" value="C:spindle pole"/>
    <property type="evidence" value="ECO:0007669"/>
    <property type="project" value="InterPro"/>
</dbReference>
<dbReference type="PANTHER" id="PTHR19302">
    <property type="entry name" value="GAMMA TUBULIN COMPLEX PROTEIN"/>
    <property type="match status" value="1"/>
</dbReference>
<proteinExistence type="inferred from homology"/>
<evidence type="ECO:0000259" key="7">
    <source>
        <dbReference type="Pfam" id="PF04130"/>
    </source>
</evidence>
<keyword evidence="4" id="KW-0493">Microtubule</keyword>
<dbReference type="GO" id="GO:0005816">
    <property type="term" value="C:spindle pole body"/>
    <property type="evidence" value="ECO:0007669"/>
    <property type="project" value="UniProtKB-ARBA"/>
</dbReference>
<evidence type="ECO:0000256" key="6">
    <source>
        <dbReference type="SAM" id="MobiDB-lite"/>
    </source>
</evidence>
<evidence type="ECO:0000256" key="1">
    <source>
        <dbReference type="ARBA" id="ARBA00004245"/>
    </source>
</evidence>
<dbReference type="Gene3D" id="1.20.120.1900">
    <property type="entry name" value="Gamma-tubulin complex, C-terminal domain"/>
    <property type="match status" value="1"/>
</dbReference>
<evidence type="ECO:0000256" key="4">
    <source>
        <dbReference type="ARBA" id="ARBA00022701"/>
    </source>
</evidence>
<evidence type="ECO:0000259" key="8">
    <source>
        <dbReference type="Pfam" id="PF17681"/>
    </source>
</evidence>